<sequence length="221" mass="24289">MLDALVLIQKSLPTLLEGTFVTIKLTILIVAMGLVLGLILAFCQTYGSKTLRIVVAVYDRIFRSIPELVLLLLVFYGMPGIGLRLSPFYAAVVALGLRAAAYMGQIFRGSFMSVGSDQLTAAYSLGMSEYKAFIYVIFPQAMRAFIPPFANEYAIILKDTSLAYAIGVVELLRQGQYIITVEYEPLPIFLAIAGIYFVLTFGVARLLKKLENKLKIPGIGV</sequence>
<dbReference type="InterPro" id="IPR010065">
    <property type="entry name" value="AA_ABC_transptr_permease_3TM"/>
</dbReference>
<reference evidence="11" key="1">
    <citation type="submission" date="2012-09" db="EMBL/GenBank/DDBJ databases">
        <authorList>
            <person name="Weinstock G."/>
            <person name="Sodergren E."/>
            <person name="Clifton S."/>
            <person name="Fulton L."/>
            <person name="Fulton B."/>
            <person name="Courtney L."/>
            <person name="Fronick C."/>
            <person name="Harrison M."/>
            <person name="Strong C."/>
            <person name="Farmer C."/>
            <person name="Delehaunty K."/>
            <person name="Markovic C."/>
            <person name="Hall O."/>
            <person name="Minx P."/>
            <person name="Tomlinson C."/>
            <person name="Mitreva M."/>
            <person name="Nelson J."/>
            <person name="Hou S."/>
            <person name="Wollam A."/>
            <person name="Pepin K.H."/>
            <person name="Johnson M."/>
            <person name="Bhonagiri V."/>
            <person name="Nash W.E."/>
            <person name="Suruliraj S."/>
            <person name="Warren W."/>
            <person name="Chinwalla A."/>
            <person name="Mardis E.R."/>
            <person name="Wilson R.K."/>
        </authorList>
    </citation>
    <scope>NUCLEOTIDE SEQUENCE [LARGE SCALE GENOMIC DNA]</scope>
    <source>
        <strain evidence="11">OS1</strain>
    </source>
</reference>
<keyword evidence="11" id="KW-1185">Reference proteome</keyword>
<accession>A0A0T5X7J6</accession>
<dbReference type="AlphaFoldDB" id="A0A0T5X7J6"/>
<evidence type="ECO:0000313" key="10">
    <source>
        <dbReference type="EMBL" id="KRT34444.1"/>
    </source>
</evidence>
<evidence type="ECO:0000259" key="9">
    <source>
        <dbReference type="PROSITE" id="PS50928"/>
    </source>
</evidence>
<evidence type="ECO:0000256" key="5">
    <source>
        <dbReference type="ARBA" id="ARBA00022970"/>
    </source>
</evidence>
<dbReference type="RefSeq" id="WP_009200674.1">
    <property type="nucleotide sequence ID" value="NZ_ACJX03000001.1"/>
</dbReference>
<dbReference type="GO" id="GO:0022857">
    <property type="term" value="F:transmembrane transporter activity"/>
    <property type="evidence" value="ECO:0007669"/>
    <property type="project" value="InterPro"/>
</dbReference>
<keyword evidence="6 8" id="KW-1133">Transmembrane helix</keyword>
<comment type="caution">
    <text evidence="10">The sequence shown here is derived from an EMBL/GenBank/DDBJ whole genome shotgun (WGS) entry which is preliminary data.</text>
</comment>
<evidence type="ECO:0000256" key="6">
    <source>
        <dbReference type="ARBA" id="ARBA00022989"/>
    </source>
</evidence>
<keyword evidence="5" id="KW-0029">Amino-acid transport</keyword>
<dbReference type="Pfam" id="PF00528">
    <property type="entry name" value="BPD_transp_1"/>
    <property type="match status" value="1"/>
</dbReference>
<comment type="similarity">
    <text evidence="8">Belongs to the binding-protein-dependent transport system permease family.</text>
</comment>
<dbReference type="Gene3D" id="1.10.3720.10">
    <property type="entry name" value="MetI-like"/>
    <property type="match status" value="1"/>
</dbReference>
<dbReference type="InterPro" id="IPR043429">
    <property type="entry name" value="ArtM/GltK/GlnP/TcyL/YhdX-like"/>
</dbReference>
<dbReference type="CDD" id="cd06261">
    <property type="entry name" value="TM_PBP2"/>
    <property type="match status" value="1"/>
</dbReference>
<evidence type="ECO:0000256" key="3">
    <source>
        <dbReference type="ARBA" id="ARBA00022475"/>
    </source>
</evidence>
<dbReference type="EMBL" id="ACJX03000001">
    <property type="protein sequence ID" value="KRT34444.1"/>
    <property type="molecule type" value="Genomic_DNA"/>
</dbReference>
<evidence type="ECO:0000256" key="1">
    <source>
        <dbReference type="ARBA" id="ARBA00004651"/>
    </source>
</evidence>
<gene>
    <name evidence="10" type="ORF">HMPREF1705_02647</name>
</gene>
<dbReference type="PANTHER" id="PTHR30614:SF0">
    <property type="entry name" value="L-CYSTINE TRANSPORT SYSTEM PERMEASE PROTEIN TCYL"/>
    <property type="match status" value="1"/>
</dbReference>
<evidence type="ECO:0000256" key="2">
    <source>
        <dbReference type="ARBA" id="ARBA00022448"/>
    </source>
</evidence>
<name>A0A0T5X7J6_9BACT</name>
<dbReference type="Proteomes" id="UP000005273">
    <property type="component" value="Unassembled WGS sequence"/>
</dbReference>
<keyword evidence="4 8" id="KW-0812">Transmembrane</keyword>
<feature type="transmembrane region" description="Helical" evidence="8">
    <location>
        <begin position="64"/>
        <end position="82"/>
    </location>
</feature>
<dbReference type="InterPro" id="IPR035906">
    <property type="entry name" value="MetI-like_sf"/>
</dbReference>
<dbReference type="PROSITE" id="PS50928">
    <property type="entry name" value="ABC_TM1"/>
    <property type="match status" value="1"/>
</dbReference>
<dbReference type="GO" id="GO:0043190">
    <property type="term" value="C:ATP-binding cassette (ABC) transporter complex"/>
    <property type="evidence" value="ECO:0007669"/>
    <property type="project" value="InterPro"/>
</dbReference>
<proteinExistence type="inferred from homology"/>
<comment type="subcellular location">
    <subcellularLocation>
        <location evidence="1 8">Cell membrane</location>
        <topology evidence="1 8">Multi-pass membrane protein</topology>
    </subcellularLocation>
</comment>
<dbReference type="SUPFAM" id="SSF161098">
    <property type="entry name" value="MetI-like"/>
    <property type="match status" value="1"/>
</dbReference>
<evidence type="ECO:0000256" key="7">
    <source>
        <dbReference type="ARBA" id="ARBA00023136"/>
    </source>
</evidence>
<keyword evidence="2 8" id="KW-0813">Transport</keyword>
<feature type="domain" description="ABC transmembrane type-1" evidence="9">
    <location>
        <begin position="19"/>
        <end position="207"/>
    </location>
</feature>
<keyword evidence="3" id="KW-1003">Cell membrane</keyword>
<feature type="transmembrane region" description="Helical" evidence="8">
    <location>
        <begin position="20"/>
        <end position="43"/>
    </location>
</feature>
<protein>
    <submittedName>
        <fullName evidence="10">Putative glutamine ABC transporter, permease protein GlnP</fullName>
    </submittedName>
</protein>
<keyword evidence="7 8" id="KW-0472">Membrane</keyword>
<dbReference type="NCBIfam" id="TIGR01726">
    <property type="entry name" value="HEQRo_perm_3TM"/>
    <property type="match status" value="1"/>
</dbReference>
<dbReference type="STRING" id="592015.HMPREF1705_02647"/>
<feature type="transmembrane region" description="Helical" evidence="8">
    <location>
        <begin position="186"/>
        <end position="207"/>
    </location>
</feature>
<dbReference type="PANTHER" id="PTHR30614">
    <property type="entry name" value="MEMBRANE COMPONENT OF AMINO ACID ABC TRANSPORTER"/>
    <property type="match status" value="1"/>
</dbReference>
<evidence type="ECO:0000313" key="11">
    <source>
        <dbReference type="Proteomes" id="UP000005273"/>
    </source>
</evidence>
<dbReference type="eggNOG" id="COG0765">
    <property type="taxonomic scope" value="Bacteria"/>
</dbReference>
<evidence type="ECO:0000256" key="8">
    <source>
        <dbReference type="RuleBase" id="RU363032"/>
    </source>
</evidence>
<dbReference type="OrthoDB" id="9805999at2"/>
<dbReference type="InterPro" id="IPR000515">
    <property type="entry name" value="MetI-like"/>
</dbReference>
<dbReference type="GO" id="GO:0006865">
    <property type="term" value="P:amino acid transport"/>
    <property type="evidence" value="ECO:0007669"/>
    <property type="project" value="UniProtKB-KW"/>
</dbReference>
<evidence type="ECO:0000256" key="4">
    <source>
        <dbReference type="ARBA" id="ARBA00022692"/>
    </source>
</evidence>
<organism evidence="10 11">
    <name type="scientific">Acetomicrobium hydrogeniformans ATCC BAA-1850</name>
    <dbReference type="NCBI Taxonomy" id="592015"/>
    <lineage>
        <taxon>Bacteria</taxon>
        <taxon>Thermotogati</taxon>
        <taxon>Synergistota</taxon>
        <taxon>Synergistia</taxon>
        <taxon>Synergistales</taxon>
        <taxon>Acetomicrobiaceae</taxon>
        <taxon>Acetomicrobium</taxon>
    </lineage>
</organism>